<feature type="disulfide bond" evidence="8">
    <location>
        <begin position="433"/>
        <end position="444"/>
    </location>
</feature>
<dbReference type="Ensembl" id="ENSSVLT00005014464.1">
    <property type="protein sequence ID" value="ENSSVLP00005013062.1"/>
    <property type="gene ID" value="ENSSVLG00005010373.1"/>
</dbReference>
<feature type="disulfide bond" evidence="8">
    <location>
        <begin position="214"/>
        <end position="225"/>
    </location>
</feature>
<accession>A0A8D2B9C1</accession>
<evidence type="ECO:0000259" key="9">
    <source>
        <dbReference type="PROSITE" id="PS50015"/>
    </source>
</evidence>
<dbReference type="GO" id="GO:0005576">
    <property type="term" value="C:extracellular region"/>
    <property type="evidence" value="ECO:0007669"/>
    <property type="project" value="UniProtKB-SubCell"/>
</dbReference>
<feature type="domain" description="Saposin A-type" evidence="10">
    <location>
        <begin position="19"/>
        <end position="59"/>
    </location>
</feature>
<keyword evidence="3 7" id="KW-0732">Signal</keyword>
<dbReference type="Pfam" id="PF05184">
    <property type="entry name" value="SapB_1"/>
    <property type="match status" value="1"/>
</dbReference>
<dbReference type="GO" id="GO:0005829">
    <property type="term" value="C:cytosol"/>
    <property type="evidence" value="ECO:0007669"/>
    <property type="project" value="Ensembl"/>
</dbReference>
<dbReference type="Gene3D" id="1.10.225.10">
    <property type="entry name" value="Saposin-like"/>
    <property type="match status" value="4"/>
</dbReference>
<dbReference type="GeneTree" id="ENSGT00940000164031"/>
<evidence type="ECO:0000313" key="11">
    <source>
        <dbReference type="Ensembl" id="ENSSVLP00005013062.1"/>
    </source>
</evidence>
<dbReference type="InterPro" id="IPR021165">
    <property type="entry name" value="Saposin_chordata"/>
</dbReference>
<dbReference type="PRINTS" id="PR01797">
    <property type="entry name" value="SAPOSIN"/>
</dbReference>
<evidence type="ECO:0000256" key="3">
    <source>
        <dbReference type="ARBA" id="ARBA00022729"/>
    </source>
</evidence>
<dbReference type="AlphaFoldDB" id="A0A8D2B9C1"/>
<feature type="disulfide bond" evidence="8">
    <location>
        <begin position="64"/>
        <end position="140"/>
    </location>
</feature>
<dbReference type="PIRSF" id="PIRSF002431">
    <property type="entry name" value="Saposin"/>
    <property type="match status" value="1"/>
</dbReference>
<feature type="domain" description="Saposin B-type" evidence="9">
    <location>
        <begin position="181"/>
        <end position="259"/>
    </location>
</feature>
<dbReference type="SMART" id="SM00162">
    <property type="entry name" value="SAPA"/>
    <property type="match status" value="2"/>
</dbReference>
<keyword evidence="12" id="KW-1185">Reference proteome</keyword>
<dbReference type="OrthoDB" id="69496at2759"/>
<dbReference type="InterPro" id="IPR007856">
    <property type="entry name" value="SapB_1"/>
</dbReference>
<keyword evidence="6" id="KW-0325">Glycoprotein</keyword>
<dbReference type="PROSITE" id="PS51110">
    <property type="entry name" value="SAP_A"/>
    <property type="match status" value="2"/>
</dbReference>
<dbReference type="SMART" id="SM00741">
    <property type="entry name" value="SapB"/>
    <property type="match status" value="4"/>
</dbReference>
<dbReference type="GO" id="GO:0007193">
    <property type="term" value="P:adenylate cyclase-inhibiting G protein-coupled receptor signaling pathway"/>
    <property type="evidence" value="ECO:0007669"/>
    <property type="project" value="UniProtKB-UniRule"/>
</dbReference>
<feature type="domain" description="Saposin A-type" evidence="10">
    <location>
        <begin position="481"/>
        <end position="521"/>
    </location>
</feature>
<feature type="disulfide bond" evidence="8">
    <location>
        <begin position="405"/>
        <end position="469"/>
    </location>
</feature>
<evidence type="ECO:0000313" key="12">
    <source>
        <dbReference type="Proteomes" id="UP000694564"/>
    </source>
</evidence>
<dbReference type="InterPro" id="IPR003119">
    <property type="entry name" value="SAP_A"/>
</dbReference>
<feature type="domain" description="Saposin B-type" evidence="9">
    <location>
        <begin position="60"/>
        <end position="144"/>
    </location>
</feature>
<dbReference type="SUPFAM" id="SSF47862">
    <property type="entry name" value="Saposin"/>
    <property type="match status" value="4"/>
</dbReference>
<feature type="disulfide bond" evidence="8">
    <location>
        <begin position="402"/>
        <end position="475"/>
    </location>
</feature>
<evidence type="ECO:0000256" key="1">
    <source>
        <dbReference type="ARBA" id="ARBA00004613"/>
    </source>
</evidence>
<comment type="function">
    <text evidence="7">May activate the lysosomal degradation of sphingolipids.</text>
</comment>
<comment type="subcellular location">
    <subcellularLocation>
        <location evidence="1">Secreted</location>
    </subcellularLocation>
</comment>
<keyword evidence="2" id="KW-0964">Secreted</keyword>
<feature type="disulfide bond" evidence="8">
    <location>
        <begin position="185"/>
        <end position="255"/>
    </location>
</feature>
<dbReference type="PROSITE" id="PS50015">
    <property type="entry name" value="SAP_B"/>
    <property type="match status" value="4"/>
</dbReference>
<dbReference type="GO" id="GO:0060736">
    <property type="term" value="P:prostate gland growth"/>
    <property type="evidence" value="ECO:0007669"/>
    <property type="project" value="TreeGrafter"/>
</dbReference>
<dbReference type="Pfam" id="PF03489">
    <property type="entry name" value="SapB_2"/>
    <property type="match status" value="2"/>
</dbReference>
<proteinExistence type="predicted"/>
<sequence>MLCALLLLSGLLGAAMAGPISGPQDCAKGPEVWCHDLQAAARCRALGHCQRAVWSKPTAKSLPCDVCQEVVAAAGNGLNPDASESDVLAWVTKTCEWLPSQESSASCKETVDTHSTVILSMLRSGPGSPAAQVCTALTLCEPLQRHLAAPGAPFSWEDASQAATPFMVNGALSFHPPQGPGGAVCQECVQLVSRLQDAQRSNWTWAGMNIQKHCASLGPGLALLCKGYVHQLSVPAEQALRLLPPQEVCRKGGFCEELRAPARRPVQAAAVDGVPSLERGLPRRSEIQMKSGLTCEVCLDVIQELDQWLVANSTEAMISRALERVCSIMPASILQECITLVDTYSPSLVQMVSRVTPERVCKAIRLCSSRRWARAAPGVHAPGAHATESSLLLDEESQGSFCNGCKRLLGVSSQNLERKSTKRDILTAFKGGCSILPLPYMVQCNRFVTEYEPVLIESLKEVMDPEAVCRKVGACHAARTPLLGTDQCVLGPSFWCRSPATAELCDAVDHCQRLVWKGTPNHSRGHL</sequence>
<dbReference type="Pfam" id="PF02199">
    <property type="entry name" value="SapA"/>
    <property type="match status" value="2"/>
</dbReference>
<feature type="disulfide bond" evidence="8">
    <location>
        <begin position="295"/>
        <end position="367"/>
    </location>
</feature>
<feature type="disulfide bond" evidence="8">
    <location>
        <begin position="298"/>
        <end position="361"/>
    </location>
</feature>
<feature type="domain" description="Saposin B-type" evidence="9">
    <location>
        <begin position="398"/>
        <end position="479"/>
    </location>
</feature>
<dbReference type="GO" id="GO:0005764">
    <property type="term" value="C:lysosome"/>
    <property type="evidence" value="ECO:0007669"/>
    <property type="project" value="UniProtKB-UniRule"/>
</dbReference>
<evidence type="ECO:0000256" key="2">
    <source>
        <dbReference type="ARBA" id="ARBA00022525"/>
    </source>
</evidence>
<feature type="disulfide bond" evidence="8">
    <location>
        <begin position="95"/>
        <end position="107"/>
    </location>
</feature>
<feature type="disulfide bond" evidence="8">
    <location>
        <begin position="67"/>
        <end position="134"/>
    </location>
</feature>
<feature type="chain" id="PRO_5034371056" description="Proactivator polypeptide-like 1" evidence="7">
    <location>
        <begin position="18"/>
        <end position="527"/>
    </location>
</feature>
<dbReference type="GO" id="GO:0060742">
    <property type="term" value="P:epithelial cell differentiation involved in prostate gland development"/>
    <property type="evidence" value="ECO:0007669"/>
    <property type="project" value="TreeGrafter"/>
</dbReference>
<dbReference type="InterPro" id="IPR008139">
    <property type="entry name" value="SaposinB_dom"/>
</dbReference>
<dbReference type="Proteomes" id="UP000694564">
    <property type="component" value="Chromosome 9"/>
</dbReference>
<dbReference type="PANTHER" id="PTHR11480">
    <property type="entry name" value="SAPOSIN-RELATED"/>
    <property type="match status" value="1"/>
</dbReference>
<gene>
    <name evidence="11" type="primary">PSAPL1</name>
</gene>
<evidence type="ECO:0000256" key="4">
    <source>
        <dbReference type="ARBA" id="ARBA00022737"/>
    </source>
</evidence>
<dbReference type="InterPro" id="IPR008138">
    <property type="entry name" value="SapB_2"/>
</dbReference>
<dbReference type="GO" id="GO:0006665">
    <property type="term" value="P:sphingolipid metabolic process"/>
    <property type="evidence" value="ECO:0007669"/>
    <property type="project" value="UniProtKB-UniRule"/>
</dbReference>
<organism evidence="11 12">
    <name type="scientific">Sciurus vulgaris</name>
    <name type="common">Eurasian red squirrel</name>
    <dbReference type="NCBI Taxonomy" id="55149"/>
    <lineage>
        <taxon>Eukaryota</taxon>
        <taxon>Metazoa</taxon>
        <taxon>Chordata</taxon>
        <taxon>Craniata</taxon>
        <taxon>Vertebrata</taxon>
        <taxon>Euteleostomi</taxon>
        <taxon>Mammalia</taxon>
        <taxon>Eutheria</taxon>
        <taxon>Euarchontoglires</taxon>
        <taxon>Glires</taxon>
        <taxon>Rodentia</taxon>
        <taxon>Sciuromorpha</taxon>
        <taxon>Sciuridae</taxon>
        <taxon>Sciurinae</taxon>
        <taxon>Sciurini</taxon>
        <taxon>Sciurus</taxon>
    </lineage>
</organism>
<feature type="disulfide bond" evidence="8">
    <location>
        <begin position="326"/>
        <end position="337"/>
    </location>
</feature>
<evidence type="ECO:0000256" key="6">
    <source>
        <dbReference type="ARBA" id="ARBA00023180"/>
    </source>
</evidence>
<keyword evidence="5 8" id="KW-1015">Disulfide bond</keyword>
<dbReference type="FunFam" id="1.10.225.10:FF:000002">
    <property type="entry name" value="prosaposin isoform X2"/>
    <property type="match status" value="3"/>
</dbReference>
<evidence type="ECO:0000256" key="5">
    <source>
        <dbReference type="ARBA" id="ARBA00023157"/>
    </source>
</evidence>
<reference evidence="11" key="2">
    <citation type="submission" date="2025-09" db="UniProtKB">
        <authorList>
            <consortium name="Ensembl"/>
        </authorList>
    </citation>
    <scope>IDENTIFICATION</scope>
</reference>
<feature type="disulfide bond" evidence="8">
    <location>
        <begin position="188"/>
        <end position="249"/>
    </location>
</feature>
<dbReference type="InterPro" id="IPR008373">
    <property type="entry name" value="Saposin"/>
</dbReference>
<keyword evidence="4" id="KW-0677">Repeat</keyword>
<dbReference type="GO" id="GO:0019216">
    <property type="term" value="P:regulation of lipid metabolic process"/>
    <property type="evidence" value="ECO:0007669"/>
    <property type="project" value="UniProtKB-UniRule"/>
</dbReference>
<dbReference type="PANTHER" id="PTHR11480:SF39">
    <property type="entry name" value="PROACTIVATOR POLYPEPTIDE-LIKE 1"/>
    <property type="match status" value="1"/>
</dbReference>
<reference evidence="11" key="1">
    <citation type="submission" date="2025-08" db="UniProtKB">
        <authorList>
            <consortium name="Ensembl"/>
        </authorList>
    </citation>
    <scope>IDENTIFICATION</scope>
</reference>
<evidence type="ECO:0000256" key="8">
    <source>
        <dbReference type="PIRSR" id="PIRSR002431-1"/>
    </source>
</evidence>
<dbReference type="InterPro" id="IPR011001">
    <property type="entry name" value="Saposin-like"/>
</dbReference>
<evidence type="ECO:0000259" key="10">
    <source>
        <dbReference type="PROSITE" id="PS51110"/>
    </source>
</evidence>
<dbReference type="GO" id="GO:0016020">
    <property type="term" value="C:membrane"/>
    <property type="evidence" value="ECO:0007669"/>
    <property type="project" value="GOC"/>
</dbReference>
<evidence type="ECO:0000256" key="7">
    <source>
        <dbReference type="PIRNR" id="PIRNR002431"/>
    </source>
</evidence>
<feature type="domain" description="Saposin B-type" evidence="9">
    <location>
        <begin position="291"/>
        <end position="371"/>
    </location>
</feature>
<protein>
    <recommendedName>
        <fullName evidence="7">Proactivator polypeptide-like 1</fullName>
    </recommendedName>
</protein>
<dbReference type="InterPro" id="IPR051428">
    <property type="entry name" value="Sphingo_Act-Surfact_Prot"/>
</dbReference>
<name>A0A8D2B9C1_SCIVU</name>
<feature type="signal peptide" evidence="7">
    <location>
        <begin position="1"/>
        <end position="17"/>
    </location>
</feature>